<feature type="compositionally biased region" description="Polar residues" evidence="1">
    <location>
        <begin position="26"/>
        <end position="48"/>
    </location>
</feature>
<name>A0AAD8LLZ9_ACIOX</name>
<feature type="compositionally biased region" description="Polar residues" evidence="1">
    <location>
        <begin position="479"/>
        <end position="501"/>
    </location>
</feature>
<proteinExistence type="predicted"/>
<reference evidence="2" key="1">
    <citation type="submission" date="2022-02" db="EMBL/GenBank/DDBJ databases">
        <title>Atlantic sturgeon de novo genome assembly.</title>
        <authorList>
            <person name="Stock M."/>
            <person name="Klopp C."/>
            <person name="Guiguen Y."/>
            <person name="Cabau C."/>
            <person name="Parinello H."/>
            <person name="Santidrian Yebra-Pimentel E."/>
            <person name="Kuhl H."/>
            <person name="Dirks R.P."/>
            <person name="Guessner J."/>
            <person name="Wuertz S."/>
            <person name="Du K."/>
            <person name="Schartl M."/>
        </authorList>
    </citation>
    <scope>NUCLEOTIDE SEQUENCE</scope>
    <source>
        <strain evidence="2">STURGEONOMICS-FGT-2020</strain>
        <tissue evidence="2">Whole blood</tissue>
    </source>
</reference>
<comment type="caution">
    <text evidence="2">The sequence shown here is derived from an EMBL/GenBank/DDBJ whole genome shotgun (WGS) entry which is preliminary data.</text>
</comment>
<dbReference type="PANTHER" id="PTHR16434:SF2">
    <property type="entry name" value="EWING'S TUMOR-ASSOCIATED ANTIGEN 1"/>
    <property type="match status" value="1"/>
</dbReference>
<evidence type="ECO:0008006" key="4">
    <source>
        <dbReference type="Google" id="ProtNLM"/>
    </source>
</evidence>
<dbReference type="Proteomes" id="UP001230051">
    <property type="component" value="Unassembled WGS sequence"/>
</dbReference>
<feature type="compositionally biased region" description="Low complexity" evidence="1">
    <location>
        <begin position="504"/>
        <end position="523"/>
    </location>
</feature>
<dbReference type="GO" id="GO:0043539">
    <property type="term" value="F:protein serine/threonine kinase activator activity"/>
    <property type="evidence" value="ECO:0007669"/>
    <property type="project" value="TreeGrafter"/>
</dbReference>
<feature type="region of interest" description="Disordered" evidence="1">
    <location>
        <begin position="806"/>
        <end position="842"/>
    </location>
</feature>
<feature type="compositionally biased region" description="Basic and acidic residues" evidence="1">
    <location>
        <begin position="12"/>
        <end position="25"/>
    </location>
</feature>
<feature type="compositionally biased region" description="Polar residues" evidence="1">
    <location>
        <begin position="635"/>
        <end position="646"/>
    </location>
</feature>
<keyword evidence="3" id="KW-1185">Reference proteome</keyword>
<dbReference type="PANTHER" id="PTHR16434">
    <property type="entry name" value="EWING'S TUMOR-ASSOCIATED ANTIGEN 1 ETAA1"/>
    <property type="match status" value="1"/>
</dbReference>
<gene>
    <name evidence="2" type="ORF">AOXY_G6058</name>
</gene>
<feature type="region of interest" description="Disordered" evidence="1">
    <location>
        <begin position="479"/>
        <end position="523"/>
    </location>
</feature>
<feature type="region of interest" description="Disordered" evidence="1">
    <location>
        <begin position="1"/>
        <end position="74"/>
    </location>
</feature>
<dbReference type="AlphaFoldDB" id="A0AAD8LLZ9"/>
<dbReference type="Pfam" id="PF15350">
    <property type="entry name" value="ETAA1"/>
    <property type="match status" value="3"/>
</dbReference>
<feature type="region of interest" description="Disordered" evidence="1">
    <location>
        <begin position="624"/>
        <end position="666"/>
    </location>
</feature>
<dbReference type="GO" id="GO:0031297">
    <property type="term" value="P:replication fork processing"/>
    <property type="evidence" value="ECO:0007669"/>
    <property type="project" value="TreeGrafter"/>
</dbReference>
<dbReference type="GO" id="GO:0043596">
    <property type="term" value="C:nuclear replication fork"/>
    <property type="evidence" value="ECO:0007669"/>
    <property type="project" value="TreeGrafter"/>
</dbReference>
<evidence type="ECO:0000256" key="1">
    <source>
        <dbReference type="SAM" id="MobiDB-lite"/>
    </source>
</evidence>
<dbReference type="InterPro" id="IPR029406">
    <property type="entry name" value="ETAA1"/>
</dbReference>
<sequence>MTTWRKRSHLAVLDEKEERPKDTRRANTSKTNKLSRGLNNTQFSSPSTKSEDDKTPKRYPRTSHHTSSYAVSPCNDNELHLQQDIFWDPSSPTPARFGKGEKKRAVNGRAVEISDIVNRIAPKDEKPASHEVPLLEMWIGNNAIPCTPGVLRVRPKKHSFRASDVEDLMKLAKQFDRNMIQDAEQGHGRDLENIFQDENEDQMEPDMHEKVLSSQKSVNEEAEADFIALFDGPTQLLSGRLSQNSSKSSLSSPKRNCMFGAETNEVAKKSTCEGGVNFKFNKPPGFEIKPNSYQNETDQCPTKHKTVSLSKHLNGSEMASKVSSVSTNDFDDWGSDDLLDDSFLVEITQNPELFASPKGTHGSKQAGVNITQKPQSVSGEKTNKFIENVRSVSSMLHNDLTGKESQQGGIDMNPGEFQRTNNACEKVKTRASFMLHRNPQVQAVETSAENILKRTDFCGSNKPEPQKNLQQQNAYKNETRFNKGSPNTPSKNVHNSQQVKSGKSRASTQSATSSTSTYGTSKSVNQSVKCQQIRVEAPKQTTSLVDDWNESKFPDEILIDALDDALWDDDGDDDLLYQVCDDMEKLTETQGTGLSKNIAPSSAKSTNFQLATYPNKLKSCPAPSAVRSNYAAPENRNQNRTVGNPSNKPPATFNRSNSLPAKTTTFGKDSSINATFSLNQKNHTLNINSNPSVFVPPSVNDHKSNASKYVFTKIRSTSVEVSKVQCSQITGLASGNETYMQSYNKGTVKLHPSSSGITGASQHPSFKRQLSDSFLVTSKAFITNQRTVKCSQEEIERKKHEALARRRMRTEASLQNDHTVPRGVLREPFQTGEAPAPCKEPN</sequence>
<evidence type="ECO:0000313" key="3">
    <source>
        <dbReference type="Proteomes" id="UP001230051"/>
    </source>
</evidence>
<dbReference type="EMBL" id="JAGXEW010000005">
    <property type="protein sequence ID" value="KAK1171295.1"/>
    <property type="molecule type" value="Genomic_DNA"/>
</dbReference>
<dbReference type="GO" id="GO:0006974">
    <property type="term" value="P:DNA damage response"/>
    <property type="evidence" value="ECO:0007669"/>
    <property type="project" value="TreeGrafter"/>
</dbReference>
<feature type="compositionally biased region" description="Polar residues" evidence="1">
    <location>
        <begin position="653"/>
        <end position="666"/>
    </location>
</feature>
<protein>
    <recommendedName>
        <fullName evidence="4">ETAA1 activator of ATR kinase</fullName>
    </recommendedName>
</protein>
<organism evidence="2 3">
    <name type="scientific">Acipenser oxyrinchus oxyrinchus</name>
    <dbReference type="NCBI Taxonomy" id="40147"/>
    <lineage>
        <taxon>Eukaryota</taxon>
        <taxon>Metazoa</taxon>
        <taxon>Chordata</taxon>
        <taxon>Craniata</taxon>
        <taxon>Vertebrata</taxon>
        <taxon>Euteleostomi</taxon>
        <taxon>Actinopterygii</taxon>
        <taxon>Chondrostei</taxon>
        <taxon>Acipenseriformes</taxon>
        <taxon>Acipenseridae</taxon>
        <taxon>Acipenser</taxon>
    </lineage>
</organism>
<dbReference type="GO" id="GO:2000001">
    <property type="term" value="P:regulation of DNA damage checkpoint"/>
    <property type="evidence" value="ECO:0007669"/>
    <property type="project" value="TreeGrafter"/>
</dbReference>
<evidence type="ECO:0000313" key="2">
    <source>
        <dbReference type="EMBL" id="KAK1171295.1"/>
    </source>
</evidence>
<accession>A0AAD8LLZ9</accession>